<evidence type="ECO:0000313" key="2">
    <source>
        <dbReference type="Proteomes" id="UP000095283"/>
    </source>
</evidence>
<reference evidence="3" key="1">
    <citation type="submission" date="2016-11" db="UniProtKB">
        <authorList>
            <consortium name="WormBaseParasite"/>
        </authorList>
    </citation>
    <scope>IDENTIFICATION</scope>
</reference>
<dbReference type="Proteomes" id="UP000095283">
    <property type="component" value="Unplaced"/>
</dbReference>
<keyword evidence="1" id="KW-0472">Membrane</keyword>
<name>A0A1I7X2H6_HETBA</name>
<keyword evidence="1" id="KW-1133">Transmembrane helix</keyword>
<dbReference type="AlphaFoldDB" id="A0A1I7X2H6"/>
<feature type="transmembrane region" description="Helical" evidence="1">
    <location>
        <begin position="6"/>
        <end position="24"/>
    </location>
</feature>
<keyword evidence="2" id="KW-1185">Reference proteome</keyword>
<organism evidence="2 3">
    <name type="scientific">Heterorhabditis bacteriophora</name>
    <name type="common">Entomopathogenic nematode worm</name>
    <dbReference type="NCBI Taxonomy" id="37862"/>
    <lineage>
        <taxon>Eukaryota</taxon>
        <taxon>Metazoa</taxon>
        <taxon>Ecdysozoa</taxon>
        <taxon>Nematoda</taxon>
        <taxon>Chromadorea</taxon>
        <taxon>Rhabditida</taxon>
        <taxon>Rhabditina</taxon>
        <taxon>Rhabditomorpha</taxon>
        <taxon>Strongyloidea</taxon>
        <taxon>Heterorhabditidae</taxon>
        <taxon>Heterorhabditis</taxon>
    </lineage>
</organism>
<proteinExistence type="predicted"/>
<evidence type="ECO:0000256" key="1">
    <source>
        <dbReference type="SAM" id="Phobius"/>
    </source>
</evidence>
<dbReference type="WBParaSite" id="Hba_11613">
    <property type="protein sequence ID" value="Hba_11613"/>
    <property type="gene ID" value="Hba_11613"/>
</dbReference>
<accession>A0A1I7X2H6</accession>
<keyword evidence="1" id="KW-0812">Transmembrane</keyword>
<sequence length="27" mass="3324">MGYIINISNFVMFFILIYFLIILFKFC</sequence>
<protein>
    <submittedName>
        <fullName evidence="3">NADH dehydrogenase subunit 1</fullName>
    </submittedName>
</protein>
<evidence type="ECO:0000313" key="3">
    <source>
        <dbReference type="WBParaSite" id="Hba_11613"/>
    </source>
</evidence>